<name>M1VV62_CLAP2</name>
<sequence length="162" mass="17701">MGVDIATPEAGSTTGGLTRDATFQDGKRFVLIERESGKVLTAIGKDALLQACDDMSALPNMWHWHWDCAIEEGWVTLRNRVTKNYLGSDPCGWYLMVASRDKTFTGHLVVTRSSGGGQTLSAPYAKGIKQIVHIAGCNPSQKLGLGTTDKGLEWEFVRLESQ</sequence>
<evidence type="ECO:0000313" key="1">
    <source>
        <dbReference type="EMBL" id="CCE28967.1"/>
    </source>
</evidence>
<evidence type="ECO:0008006" key="3">
    <source>
        <dbReference type="Google" id="ProtNLM"/>
    </source>
</evidence>
<comment type="caution">
    <text evidence="1">The sequence shown here is derived from an EMBL/GenBank/DDBJ whole genome shotgun (WGS) entry which is preliminary data.</text>
</comment>
<dbReference type="VEuPathDB" id="FungiDB:CPUR_02658"/>
<protein>
    <recommendedName>
        <fullName evidence="3">Ricin B lectin domain-containing protein</fullName>
    </recommendedName>
</protein>
<reference evidence="1 2" key="1">
    <citation type="journal article" date="2013" name="PLoS Genet.">
        <title>Plant-symbiotic fungi as chemical engineers: Multi-genome analysis of the Clavicipitaceae reveals dynamics of alkaloid loci.</title>
        <authorList>
            <person name="Schardl C.L."/>
            <person name="Young C.A."/>
            <person name="Hesse U."/>
            <person name="Amyotte S.G."/>
            <person name="Andreeva K."/>
            <person name="Calie P.J."/>
            <person name="Fleetwood D.J."/>
            <person name="Haws D.C."/>
            <person name="Moore N."/>
            <person name="Oeser B."/>
            <person name="Panaccione D.G."/>
            <person name="Schweri K.K."/>
            <person name="Voisey C.R."/>
            <person name="Farman M.L."/>
            <person name="Jaromczyk J.W."/>
            <person name="Roe B.A."/>
            <person name="O'Sullivan D.M."/>
            <person name="Scott B."/>
            <person name="Tudzynski P."/>
            <person name="An Z."/>
            <person name="Arnaoudova E.G."/>
            <person name="Bullock C.T."/>
            <person name="Charlton N.D."/>
            <person name="Chen L."/>
            <person name="Cox M."/>
            <person name="Dinkins R.D."/>
            <person name="Florea S."/>
            <person name="Glenn A.E."/>
            <person name="Gordon A."/>
            <person name="Gueldener U."/>
            <person name="Harris D.R."/>
            <person name="Hollin W."/>
            <person name="Jaromczyk J."/>
            <person name="Johnson R.D."/>
            <person name="Khan A.K."/>
            <person name="Leistner E."/>
            <person name="Leuchtmann A."/>
            <person name="Li C."/>
            <person name="Liu J."/>
            <person name="Liu J."/>
            <person name="Liu M."/>
            <person name="Mace W."/>
            <person name="Machado C."/>
            <person name="Nagabhyru P."/>
            <person name="Pan J."/>
            <person name="Schmid J."/>
            <person name="Sugawara K."/>
            <person name="Steiner U."/>
            <person name="Takach J.E."/>
            <person name="Tanaka E."/>
            <person name="Webb J.S."/>
            <person name="Wilson E.V."/>
            <person name="Wiseman J.L."/>
            <person name="Yoshida R."/>
            <person name="Zeng Z."/>
        </authorList>
    </citation>
    <scope>NUCLEOTIDE SEQUENCE [LARGE SCALE GENOMIC DNA]</scope>
    <source>
        <strain evidence="1 2">20.1</strain>
    </source>
</reference>
<dbReference type="EMBL" id="CAGA01000011">
    <property type="protein sequence ID" value="CCE28967.1"/>
    <property type="molecule type" value="Genomic_DNA"/>
</dbReference>
<dbReference type="HOGENOM" id="CLU_1635210_0_0_1"/>
<dbReference type="Proteomes" id="UP000016801">
    <property type="component" value="Unassembled WGS sequence"/>
</dbReference>
<proteinExistence type="predicted"/>
<accession>M1VV62</accession>
<dbReference type="OrthoDB" id="4959567at2759"/>
<gene>
    <name evidence="1" type="ORF">CPUR_02658</name>
</gene>
<evidence type="ECO:0000313" key="2">
    <source>
        <dbReference type="Proteomes" id="UP000016801"/>
    </source>
</evidence>
<organism evidence="1 2">
    <name type="scientific">Claviceps purpurea (strain 20.1)</name>
    <name type="common">Ergot fungus</name>
    <name type="synonym">Sphacelia segetum</name>
    <dbReference type="NCBI Taxonomy" id="1111077"/>
    <lineage>
        <taxon>Eukaryota</taxon>
        <taxon>Fungi</taxon>
        <taxon>Dikarya</taxon>
        <taxon>Ascomycota</taxon>
        <taxon>Pezizomycotina</taxon>
        <taxon>Sordariomycetes</taxon>
        <taxon>Hypocreomycetidae</taxon>
        <taxon>Hypocreales</taxon>
        <taxon>Clavicipitaceae</taxon>
        <taxon>Claviceps</taxon>
    </lineage>
</organism>
<keyword evidence="2" id="KW-1185">Reference proteome</keyword>
<dbReference type="AlphaFoldDB" id="M1VV62"/>